<name>A0AAU9UC05_EUPED</name>
<dbReference type="Proteomes" id="UP001153954">
    <property type="component" value="Unassembled WGS sequence"/>
</dbReference>
<dbReference type="SMART" id="SM00220">
    <property type="entry name" value="S_TKc"/>
    <property type="match status" value="1"/>
</dbReference>
<reference evidence="8" key="1">
    <citation type="submission" date="2022-03" db="EMBL/GenBank/DDBJ databases">
        <authorList>
            <person name="Tunstrom K."/>
        </authorList>
    </citation>
    <scope>NUCLEOTIDE SEQUENCE</scope>
</reference>
<evidence type="ECO:0000259" key="7">
    <source>
        <dbReference type="PROSITE" id="PS50011"/>
    </source>
</evidence>
<keyword evidence="2" id="KW-0808">Transferase</keyword>
<feature type="region of interest" description="Disordered" evidence="6">
    <location>
        <begin position="26"/>
        <end position="47"/>
    </location>
</feature>
<feature type="compositionally biased region" description="Polar residues" evidence="6">
    <location>
        <begin position="37"/>
        <end position="46"/>
    </location>
</feature>
<feature type="domain" description="Protein kinase" evidence="7">
    <location>
        <begin position="315"/>
        <end position="633"/>
    </location>
</feature>
<protein>
    <recommendedName>
        <fullName evidence="7">Protein kinase domain-containing protein</fullName>
    </recommendedName>
</protein>
<evidence type="ECO:0000313" key="9">
    <source>
        <dbReference type="Proteomes" id="UP001153954"/>
    </source>
</evidence>
<dbReference type="InterPro" id="IPR050494">
    <property type="entry name" value="Ser_Thr_dual-spec_kinase"/>
</dbReference>
<accession>A0AAU9UC05</accession>
<dbReference type="Pfam" id="PF00069">
    <property type="entry name" value="Pkinase"/>
    <property type="match status" value="1"/>
</dbReference>
<dbReference type="Gene3D" id="1.10.510.10">
    <property type="entry name" value="Transferase(Phosphotransferase) domain 1"/>
    <property type="match status" value="1"/>
</dbReference>
<evidence type="ECO:0000256" key="1">
    <source>
        <dbReference type="ARBA" id="ARBA00022527"/>
    </source>
</evidence>
<evidence type="ECO:0000256" key="2">
    <source>
        <dbReference type="ARBA" id="ARBA00022679"/>
    </source>
</evidence>
<evidence type="ECO:0000256" key="4">
    <source>
        <dbReference type="ARBA" id="ARBA00022777"/>
    </source>
</evidence>
<comment type="caution">
    <text evidence="8">The sequence shown here is derived from an EMBL/GenBank/DDBJ whole genome shotgun (WGS) entry which is preliminary data.</text>
</comment>
<keyword evidence="9" id="KW-1185">Reference proteome</keyword>
<evidence type="ECO:0000256" key="6">
    <source>
        <dbReference type="SAM" id="MobiDB-lite"/>
    </source>
</evidence>
<dbReference type="Gene3D" id="3.30.200.20">
    <property type="entry name" value="Phosphorylase Kinase, domain 1"/>
    <property type="match status" value="1"/>
</dbReference>
<dbReference type="PROSITE" id="PS50011">
    <property type="entry name" value="PROTEIN_KINASE_DOM"/>
    <property type="match status" value="1"/>
</dbReference>
<evidence type="ECO:0000313" key="8">
    <source>
        <dbReference type="EMBL" id="CAH2094340.1"/>
    </source>
</evidence>
<dbReference type="GO" id="GO:0004674">
    <property type="term" value="F:protein serine/threonine kinase activity"/>
    <property type="evidence" value="ECO:0007669"/>
    <property type="project" value="UniProtKB-KW"/>
</dbReference>
<dbReference type="GO" id="GO:0005524">
    <property type="term" value="F:ATP binding"/>
    <property type="evidence" value="ECO:0007669"/>
    <property type="project" value="UniProtKB-KW"/>
</dbReference>
<keyword evidence="1" id="KW-0723">Serine/threonine-protein kinase</keyword>
<keyword evidence="4" id="KW-0418">Kinase</keyword>
<sequence>MSKDNYFSQYKSPNVVILPTPLCYPPSPKRPKVENPMQRQQSQSPQHVDLSFLDDINIDEIVECLNDETSIQQALDVTDTTEESFQSSKNKITFSCSENQLNINNNDIKSDTIKLHTKQISNITLNSNHEENELHNKMIYNILDTDNNNERIHVTNAEGSVDFNLQPDSITVENTLLKSTSTETQIIEKDKMQDSKNETKVLENVDINESIEINNKNCQDTKELLNNKPIITKIDDNNESKDNGINVTHNDTINIENPDIEISKQNDLNKDKETMKEGNGNISTTRLKSVIINNQNDILFKKLENRMFDYLHIKYSVESVVHYGKFSKILKCKDSSGKHYAVKKLNKQSDRFSLGINKENMLKVIQAEIPKNNLFLVYCSDSFSFNGYWCFLMDFYPKNLKQALEESHKPFHIDLVQELARQLVAAVTLLRNNNVVHSDIKPSHILINSSKTMLKLCGFDCSYYIEEASIKPNIGTTSYRPPEVILGYSAGFSIDVWCTALVLHEMTTGQKLFPGHSNQDILYKQICTLGEIPPEMLHRSSYTTRYFLGGIFRKRFHFKGENTLFTYRFEKNDKLSKTVYGAYYSHWASSRTKVQKTKDFQKIKSLLKLIQQMLTIHPNYRITIEFVYANPFIYEMYDC</sequence>
<proteinExistence type="predicted"/>
<dbReference type="InterPro" id="IPR000719">
    <property type="entry name" value="Prot_kinase_dom"/>
</dbReference>
<dbReference type="AlphaFoldDB" id="A0AAU9UC05"/>
<dbReference type="EMBL" id="CAKOGL010000014">
    <property type="protein sequence ID" value="CAH2094340.1"/>
    <property type="molecule type" value="Genomic_DNA"/>
</dbReference>
<dbReference type="SUPFAM" id="SSF56112">
    <property type="entry name" value="Protein kinase-like (PK-like)"/>
    <property type="match status" value="1"/>
</dbReference>
<evidence type="ECO:0000256" key="3">
    <source>
        <dbReference type="ARBA" id="ARBA00022741"/>
    </source>
</evidence>
<keyword evidence="5" id="KW-0067">ATP-binding</keyword>
<keyword evidence="3" id="KW-0547">Nucleotide-binding</keyword>
<dbReference type="PANTHER" id="PTHR24058">
    <property type="entry name" value="DUAL SPECIFICITY PROTEIN KINASE"/>
    <property type="match status" value="1"/>
</dbReference>
<dbReference type="InterPro" id="IPR011009">
    <property type="entry name" value="Kinase-like_dom_sf"/>
</dbReference>
<organism evidence="8 9">
    <name type="scientific">Euphydryas editha</name>
    <name type="common">Edith's checkerspot</name>
    <dbReference type="NCBI Taxonomy" id="104508"/>
    <lineage>
        <taxon>Eukaryota</taxon>
        <taxon>Metazoa</taxon>
        <taxon>Ecdysozoa</taxon>
        <taxon>Arthropoda</taxon>
        <taxon>Hexapoda</taxon>
        <taxon>Insecta</taxon>
        <taxon>Pterygota</taxon>
        <taxon>Neoptera</taxon>
        <taxon>Endopterygota</taxon>
        <taxon>Lepidoptera</taxon>
        <taxon>Glossata</taxon>
        <taxon>Ditrysia</taxon>
        <taxon>Papilionoidea</taxon>
        <taxon>Nymphalidae</taxon>
        <taxon>Nymphalinae</taxon>
        <taxon>Euphydryas</taxon>
    </lineage>
</organism>
<evidence type="ECO:0000256" key="5">
    <source>
        <dbReference type="ARBA" id="ARBA00022840"/>
    </source>
</evidence>
<gene>
    <name evidence="8" type="ORF">EEDITHA_LOCUS9914</name>
</gene>